<evidence type="ECO:0000256" key="4">
    <source>
        <dbReference type="ARBA" id="ARBA00022553"/>
    </source>
</evidence>
<protein>
    <recommendedName>
        <fullName evidence="12">Permease, cytosine/purine, uracil, thiamine, allantoin family</fullName>
    </recommendedName>
</protein>
<evidence type="ECO:0000256" key="3">
    <source>
        <dbReference type="ARBA" id="ARBA00022448"/>
    </source>
</evidence>
<dbReference type="InterPro" id="IPR026030">
    <property type="entry name" value="Pur-cyt_permease_Fcy2/21/22"/>
</dbReference>
<evidence type="ECO:0000256" key="1">
    <source>
        <dbReference type="ARBA" id="ARBA00004141"/>
    </source>
</evidence>
<name>A0A9P4JCL9_9PLEO</name>
<feature type="transmembrane region" description="Helical" evidence="9">
    <location>
        <begin position="458"/>
        <end position="480"/>
    </location>
</feature>
<dbReference type="PANTHER" id="PTHR31806">
    <property type="entry name" value="PURINE-CYTOSINE PERMEASE FCY2-RELATED"/>
    <property type="match status" value="1"/>
</dbReference>
<comment type="similarity">
    <text evidence="2 8">Belongs to the purine-cytosine permease (2.A.39) family.</text>
</comment>
<dbReference type="GO" id="GO:0015851">
    <property type="term" value="P:nucleobase transport"/>
    <property type="evidence" value="ECO:0007669"/>
    <property type="project" value="UniProtKB-ARBA"/>
</dbReference>
<keyword evidence="3 8" id="KW-0813">Transport</keyword>
<dbReference type="EMBL" id="ML994320">
    <property type="protein sequence ID" value="KAF2196810.1"/>
    <property type="molecule type" value="Genomic_DNA"/>
</dbReference>
<dbReference type="PANTHER" id="PTHR31806:SF8">
    <property type="entry name" value="TRANSPORTER, PUTATIVE (AFU_ORTHOLOGUE AFUA_2G03000)-RELATED"/>
    <property type="match status" value="1"/>
</dbReference>
<dbReference type="Proteomes" id="UP000799536">
    <property type="component" value="Unassembled WGS sequence"/>
</dbReference>
<reference evidence="10" key="1">
    <citation type="journal article" date="2020" name="Stud. Mycol.">
        <title>101 Dothideomycetes genomes: a test case for predicting lifestyles and emergence of pathogens.</title>
        <authorList>
            <person name="Haridas S."/>
            <person name="Albert R."/>
            <person name="Binder M."/>
            <person name="Bloem J."/>
            <person name="Labutti K."/>
            <person name="Salamov A."/>
            <person name="Andreopoulos B."/>
            <person name="Baker S."/>
            <person name="Barry K."/>
            <person name="Bills G."/>
            <person name="Bluhm B."/>
            <person name="Cannon C."/>
            <person name="Castanera R."/>
            <person name="Culley D."/>
            <person name="Daum C."/>
            <person name="Ezra D."/>
            <person name="Gonzalez J."/>
            <person name="Henrissat B."/>
            <person name="Kuo A."/>
            <person name="Liang C."/>
            <person name="Lipzen A."/>
            <person name="Lutzoni F."/>
            <person name="Magnuson J."/>
            <person name="Mondo S."/>
            <person name="Nolan M."/>
            <person name="Ohm R."/>
            <person name="Pangilinan J."/>
            <person name="Park H.-J."/>
            <person name="Ramirez L."/>
            <person name="Alfaro M."/>
            <person name="Sun H."/>
            <person name="Tritt A."/>
            <person name="Yoshinaga Y."/>
            <person name="Zwiers L.-H."/>
            <person name="Turgeon B."/>
            <person name="Goodwin S."/>
            <person name="Spatafora J."/>
            <person name="Crous P."/>
            <person name="Grigoriev I."/>
        </authorList>
    </citation>
    <scope>NUCLEOTIDE SEQUENCE</scope>
    <source>
        <strain evidence="10">ATCC 74209</strain>
    </source>
</reference>
<dbReference type="PIRSF" id="PIRSF002744">
    <property type="entry name" value="Pur-cyt_permease"/>
    <property type="match status" value="1"/>
</dbReference>
<feature type="transmembrane region" description="Helical" evidence="9">
    <location>
        <begin position="305"/>
        <end position="326"/>
    </location>
</feature>
<evidence type="ECO:0000313" key="11">
    <source>
        <dbReference type="Proteomes" id="UP000799536"/>
    </source>
</evidence>
<dbReference type="OrthoDB" id="5428495at2759"/>
<proteinExistence type="inferred from homology"/>
<evidence type="ECO:0000256" key="2">
    <source>
        <dbReference type="ARBA" id="ARBA00008974"/>
    </source>
</evidence>
<feature type="transmembrane region" description="Helical" evidence="9">
    <location>
        <begin position="346"/>
        <end position="368"/>
    </location>
</feature>
<feature type="transmembrane region" description="Helical" evidence="9">
    <location>
        <begin position="411"/>
        <end position="431"/>
    </location>
</feature>
<comment type="caution">
    <text evidence="10">The sequence shown here is derived from an EMBL/GenBank/DDBJ whole genome shotgun (WGS) entry which is preliminary data.</text>
</comment>
<dbReference type="Gene3D" id="1.10.4160.10">
    <property type="entry name" value="Hydantoin permease"/>
    <property type="match status" value="1"/>
</dbReference>
<evidence type="ECO:0000256" key="5">
    <source>
        <dbReference type="ARBA" id="ARBA00022692"/>
    </source>
</evidence>
<evidence type="ECO:0000256" key="9">
    <source>
        <dbReference type="SAM" id="Phobius"/>
    </source>
</evidence>
<evidence type="ECO:0000256" key="8">
    <source>
        <dbReference type="PIRNR" id="PIRNR002744"/>
    </source>
</evidence>
<comment type="subcellular location">
    <subcellularLocation>
        <location evidence="1">Membrane</location>
        <topology evidence="1">Multi-pass membrane protein</topology>
    </subcellularLocation>
</comment>
<dbReference type="GO" id="GO:0022857">
    <property type="term" value="F:transmembrane transporter activity"/>
    <property type="evidence" value="ECO:0007669"/>
    <property type="project" value="InterPro"/>
</dbReference>
<feature type="transmembrane region" description="Helical" evidence="9">
    <location>
        <begin position="388"/>
        <end position="405"/>
    </location>
</feature>
<feature type="transmembrane region" description="Helical" evidence="9">
    <location>
        <begin position="88"/>
        <end position="114"/>
    </location>
</feature>
<keyword evidence="11" id="KW-1185">Reference proteome</keyword>
<keyword evidence="6 9" id="KW-1133">Transmembrane helix</keyword>
<dbReference type="AlphaFoldDB" id="A0A9P4JCL9"/>
<feature type="transmembrane region" description="Helical" evidence="9">
    <location>
        <begin position="195"/>
        <end position="216"/>
    </location>
</feature>
<feature type="transmembrane region" description="Helical" evidence="9">
    <location>
        <begin position="120"/>
        <end position="139"/>
    </location>
</feature>
<evidence type="ECO:0000256" key="7">
    <source>
        <dbReference type="ARBA" id="ARBA00023136"/>
    </source>
</evidence>
<feature type="transmembrane region" description="Helical" evidence="9">
    <location>
        <begin position="495"/>
        <end position="511"/>
    </location>
</feature>
<accession>A0A9P4JCL9</accession>
<dbReference type="Pfam" id="PF02133">
    <property type="entry name" value="Transp_cyt_pur"/>
    <property type="match status" value="1"/>
</dbReference>
<keyword evidence="5 9" id="KW-0812">Transmembrane</keyword>
<dbReference type="InterPro" id="IPR001248">
    <property type="entry name" value="Pur-cyt_permease"/>
</dbReference>
<evidence type="ECO:0000313" key="10">
    <source>
        <dbReference type="EMBL" id="KAF2196810.1"/>
    </source>
</evidence>
<evidence type="ECO:0000256" key="6">
    <source>
        <dbReference type="ARBA" id="ARBA00022989"/>
    </source>
</evidence>
<dbReference type="FunFam" id="1.10.4160.10:FF:000002">
    <property type="entry name" value="Purine-cytosine permease fcyB"/>
    <property type="match status" value="1"/>
</dbReference>
<organism evidence="10 11">
    <name type="scientific">Delitschia confertaspora ATCC 74209</name>
    <dbReference type="NCBI Taxonomy" id="1513339"/>
    <lineage>
        <taxon>Eukaryota</taxon>
        <taxon>Fungi</taxon>
        <taxon>Dikarya</taxon>
        <taxon>Ascomycota</taxon>
        <taxon>Pezizomycotina</taxon>
        <taxon>Dothideomycetes</taxon>
        <taxon>Pleosporomycetidae</taxon>
        <taxon>Pleosporales</taxon>
        <taxon>Delitschiaceae</taxon>
        <taxon>Delitschia</taxon>
    </lineage>
</organism>
<dbReference type="GO" id="GO:0005886">
    <property type="term" value="C:plasma membrane"/>
    <property type="evidence" value="ECO:0007669"/>
    <property type="project" value="TreeGrafter"/>
</dbReference>
<feature type="transmembrane region" description="Helical" evidence="9">
    <location>
        <begin position="223"/>
        <end position="242"/>
    </location>
</feature>
<dbReference type="GO" id="GO:0000329">
    <property type="term" value="C:fungal-type vacuole membrane"/>
    <property type="evidence" value="ECO:0007669"/>
    <property type="project" value="TreeGrafter"/>
</dbReference>
<gene>
    <name evidence="10" type="ORF">GQ43DRAFT_444791</name>
</gene>
<keyword evidence="4" id="KW-0597">Phosphoprotein</keyword>
<feature type="transmembrane region" description="Helical" evidence="9">
    <location>
        <begin position="262"/>
        <end position="284"/>
    </location>
</feature>
<keyword evidence="7 8" id="KW-0472">Membrane</keyword>
<feature type="transmembrane region" description="Helical" evidence="9">
    <location>
        <begin position="160"/>
        <end position="183"/>
    </location>
</feature>
<evidence type="ECO:0008006" key="12">
    <source>
        <dbReference type="Google" id="ProtNLM"/>
    </source>
</evidence>
<sequence length="521" mass="56436">MELAQKAPSAHDAATPPRMVLAPELSLPVDEDRSSARPNTFLGKIQARWKTLERQLVGYNLEARGIQRVEPDERHDLRTLGYRQIATLWFSINLAANNITLGMLGPTVFGLGFLDSSLCAVLGMLVGSLPVAYIAAFGAKSGNRTMIFARYIMGWWPSKLVVVLDLIVLLGYSMIDCVVAGQILSAVSSNNMSVVVGIIIVGIISWAITTFGYHTFHYYERYAWLPQLVVFCILAGVAGPGFNISSLSTSTGRTLVGERLSFFSVSLAAAITYSGGAADYFVYFPEDTPSLKIFGATMAGLSTSFTFAILLGIGLASGIATNAGWASASEVSLGALIVEGYKPLGGFGSFCGVIVALGLVANIIPPTYSCSVDFQILGRWATVIPRPVWNTFGVVVYLICALVGRGHLADIFTNFLALMGYWVSNWLAITLEEHFIFRRKTGFCWTAWNQPSKLPIGIAALVAFLIGWAGSILCMAQVWYIGPLAKLVGVHGADMGNYVGFAWVAIVYPPLRMWELKKFGR</sequence>